<dbReference type="PROSITE" id="PS50106">
    <property type="entry name" value="PDZ"/>
    <property type="match status" value="1"/>
</dbReference>
<dbReference type="GO" id="GO:0008236">
    <property type="term" value="F:serine-type peptidase activity"/>
    <property type="evidence" value="ECO:0007669"/>
    <property type="project" value="InterPro"/>
</dbReference>
<dbReference type="InterPro" id="IPR036034">
    <property type="entry name" value="PDZ_sf"/>
</dbReference>
<feature type="domain" description="PDZ" evidence="2">
    <location>
        <begin position="102"/>
        <end position="163"/>
    </location>
</feature>
<dbReference type="InterPro" id="IPR041489">
    <property type="entry name" value="PDZ_6"/>
</dbReference>
<name>A0A6L7GC25_9SPHN</name>
<dbReference type="OrthoDB" id="9812068at2"/>
<gene>
    <name evidence="3" type="ORF">GRI44_02385</name>
</gene>
<dbReference type="PANTHER" id="PTHR32060:SF30">
    <property type="entry name" value="CARBOXY-TERMINAL PROCESSING PROTEASE CTPA"/>
    <property type="match status" value="1"/>
</dbReference>
<dbReference type="CDD" id="cd06567">
    <property type="entry name" value="Peptidase_S41"/>
    <property type="match status" value="1"/>
</dbReference>
<dbReference type="GO" id="GO:0006508">
    <property type="term" value="P:proteolysis"/>
    <property type="evidence" value="ECO:0007669"/>
    <property type="project" value="InterPro"/>
</dbReference>
<dbReference type="InterPro" id="IPR029045">
    <property type="entry name" value="ClpP/crotonase-like_dom_sf"/>
</dbReference>
<dbReference type="AlphaFoldDB" id="A0A6L7GC25"/>
<evidence type="ECO:0000313" key="4">
    <source>
        <dbReference type="Proteomes" id="UP000473531"/>
    </source>
</evidence>
<sequence length="420" mass="45369">MHKLNSFIFRFRVIIGVLALTMSAIPKPAVAQPASMGTVEERVADIDWLIDTIASRYAYLDEEQVDLEAMRVLYRQEAIFATTRNSWLHVLEDLLANLHDHHVNLNQNARSSSQLVPSGTDIWARIVDNHAIVTEVLPKSPAAEAGLQAGDEIVAIGDTPTMIAIAAATPPATTPDHAGDYILRVLLAGDHERVRVLTLADGHRIVMPPYVRSSSPEMINWRWLDGNIGYIRIENSLGADDTVAAFDTAVEELHGANGLVLDLRFTPNGGNTGVAIPILGRFVSQSGAYQRYEGEQFEGGVELDTVNPRGPFTITAPVVVLVGHWTGSMGEGMAIGLDALERATTIGTPMAGLRGGIKGFALPNTGVGFGLPVFRIFHINGTPREAFDPSVLVDLTMEHGADPVLAAGVEYLHQREADLP</sequence>
<dbReference type="GO" id="GO:0007165">
    <property type="term" value="P:signal transduction"/>
    <property type="evidence" value="ECO:0007669"/>
    <property type="project" value="TreeGrafter"/>
</dbReference>
<dbReference type="InterPro" id="IPR001478">
    <property type="entry name" value="PDZ"/>
</dbReference>
<keyword evidence="4" id="KW-1185">Reference proteome</keyword>
<comment type="caution">
    <text evidence="3">The sequence shown here is derived from an EMBL/GenBank/DDBJ whole genome shotgun (WGS) entry which is preliminary data.</text>
</comment>
<dbReference type="Pfam" id="PF17820">
    <property type="entry name" value="PDZ_6"/>
    <property type="match status" value="1"/>
</dbReference>
<accession>A0A6L7GC25</accession>
<dbReference type="Gene3D" id="3.30.750.44">
    <property type="match status" value="1"/>
</dbReference>
<dbReference type="EMBL" id="WTYU01000001">
    <property type="protein sequence ID" value="MXP13602.1"/>
    <property type="molecule type" value="Genomic_DNA"/>
</dbReference>
<feature type="chain" id="PRO_5026942700" evidence="1">
    <location>
        <begin position="32"/>
        <end position="420"/>
    </location>
</feature>
<dbReference type="Gene3D" id="3.90.226.10">
    <property type="entry name" value="2-enoyl-CoA Hydratase, Chain A, domain 1"/>
    <property type="match status" value="1"/>
</dbReference>
<dbReference type="Pfam" id="PF03572">
    <property type="entry name" value="Peptidase_S41"/>
    <property type="match status" value="1"/>
</dbReference>
<evidence type="ECO:0000259" key="2">
    <source>
        <dbReference type="PROSITE" id="PS50106"/>
    </source>
</evidence>
<dbReference type="SUPFAM" id="SSF50156">
    <property type="entry name" value="PDZ domain-like"/>
    <property type="match status" value="1"/>
</dbReference>
<organism evidence="3 4">
    <name type="scientific">Allopontixanthobacter confluentis</name>
    <dbReference type="NCBI Taxonomy" id="1849021"/>
    <lineage>
        <taxon>Bacteria</taxon>
        <taxon>Pseudomonadati</taxon>
        <taxon>Pseudomonadota</taxon>
        <taxon>Alphaproteobacteria</taxon>
        <taxon>Sphingomonadales</taxon>
        <taxon>Erythrobacteraceae</taxon>
        <taxon>Allopontixanthobacter</taxon>
    </lineage>
</organism>
<dbReference type="GO" id="GO:0004175">
    <property type="term" value="F:endopeptidase activity"/>
    <property type="evidence" value="ECO:0007669"/>
    <property type="project" value="TreeGrafter"/>
</dbReference>
<dbReference type="SUPFAM" id="SSF52096">
    <property type="entry name" value="ClpP/crotonase"/>
    <property type="match status" value="1"/>
</dbReference>
<dbReference type="RefSeq" id="WP_160599860.1">
    <property type="nucleotide sequence ID" value="NZ_WTYU01000001.1"/>
</dbReference>
<dbReference type="Gene3D" id="2.30.42.10">
    <property type="match status" value="1"/>
</dbReference>
<evidence type="ECO:0000256" key="1">
    <source>
        <dbReference type="SAM" id="SignalP"/>
    </source>
</evidence>
<evidence type="ECO:0000313" key="3">
    <source>
        <dbReference type="EMBL" id="MXP13602.1"/>
    </source>
</evidence>
<dbReference type="PANTHER" id="PTHR32060">
    <property type="entry name" value="TAIL-SPECIFIC PROTEASE"/>
    <property type="match status" value="1"/>
</dbReference>
<protein>
    <submittedName>
        <fullName evidence="3">PDZ domain-containing protein</fullName>
    </submittedName>
</protein>
<proteinExistence type="predicted"/>
<reference evidence="3 4" key="1">
    <citation type="submission" date="2019-12" db="EMBL/GenBank/DDBJ databases">
        <title>Genomic-based taxomic classification of the family Erythrobacteraceae.</title>
        <authorList>
            <person name="Xu L."/>
        </authorList>
    </citation>
    <scope>NUCLEOTIDE SEQUENCE [LARGE SCALE GENOMIC DNA]</scope>
    <source>
        <strain evidence="3 4">KCTC 52259</strain>
    </source>
</reference>
<dbReference type="Proteomes" id="UP000473531">
    <property type="component" value="Unassembled WGS sequence"/>
</dbReference>
<keyword evidence="1" id="KW-0732">Signal</keyword>
<dbReference type="GO" id="GO:0030288">
    <property type="term" value="C:outer membrane-bounded periplasmic space"/>
    <property type="evidence" value="ECO:0007669"/>
    <property type="project" value="TreeGrafter"/>
</dbReference>
<feature type="signal peptide" evidence="1">
    <location>
        <begin position="1"/>
        <end position="31"/>
    </location>
</feature>
<dbReference type="InterPro" id="IPR005151">
    <property type="entry name" value="Tail-specific_protease"/>
</dbReference>